<keyword evidence="4 6" id="KW-1133">Transmembrane helix</keyword>
<dbReference type="Pfam" id="PF03379">
    <property type="entry name" value="CcmB"/>
    <property type="match status" value="1"/>
</dbReference>
<dbReference type="GO" id="GO:0015232">
    <property type="term" value="F:heme transmembrane transporter activity"/>
    <property type="evidence" value="ECO:0007669"/>
    <property type="project" value="InterPro"/>
</dbReference>
<feature type="transmembrane region" description="Helical" evidence="6">
    <location>
        <begin position="20"/>
        <end position="39"/>
    </location>
</feature>
<feature type="transmembrane region" description="Helical" evidence="6">
    <location>
        <begin position="133"/>
        <end position="151"/>
    </location>
</feature>
<protein>
    <submittedName>
        <fullName evidence="7">ABC-type transport system involved in cytochrome c biogenesis, permease component</fullName>
    </submittedName>
</protein>
<sequence length="225" mass="24341">MFTHAIIIAQKDIKLLFSRGIGVIQALLLGLLLIFIFSLSKPLDENITAQAAATIFWLASIFCQVLTFNILYHIEKKSDTWSGLLLTPCPVQAIWLGKALTGFIIISVAQLIFIPAIVVFLNQEPGICWAQSLLIIFLINIGLVSIGSLIGGLSQGQSTQESLISIILFPLVVPLLLAGIHTCTDALSSESTEAMYSWMHIVIAFDAIFAASALALFPVISLGDE</sequence>
<organism evidence="7 8">
    <name type="scientific">Lawsonia intracellularis (strain PHE/MN1-00)</name>
    <dbReference type="NCBI Taxonomy" id="363253"/>
    <lineage>
        <taxon>Bacteria</taxon>
        <taxon>Pseudomonadati</taxon>
        <taxon>Thermodesulfobacteriota</taxon>
        <taxon>Desulfovibrionia</taxon>
        <taxon>Desulfovibrionales</taxon>
        <taxon>Desulfovibrionaceae</taxon>
        <taxon>Lawsonia</taxon>
    </lineage>
</organism>
<keyword evidence="8" id="KW-1185">Reference proteome</keyword>
<feature type="transmembrane region" description="Helical" evidence="6">
    <location>
        <begin position="196"/>
        <end position="220"/>
    </location>
</feature>
<dbReference type="OrthoDB" id="5459399at2"/>
<evidence type="ECO:0000256" key="5">
    <source>
        <dbReference type="ARBA" id="ARBA00023136"/>
    </source>
</evidence>
<dbReference type="AlphaFoldDB" id="Q1MPR9"/>
<dbReference type="STRING" id="363253.LI0954"/>
<gene>
    <name evidence="7" type="ordered locus">LI0954</name>
</gene>
<accession>Q1MPR9</accession>
<dbReference type="InterPro" id="IPR003544">
    <property type="entry name" value="Cyt_c_biogenesis_CcmB"/>
</dbReference>
<dbReference type="PRINTS" id="PR01414">
    <property type="entry name" value="CCMBBIOGNSIS"/>
</dbReference>
<feature type="transmembrane region" description="Helical" evidence="6">
    <location>
        <begin position="94"/>
        <end position="121"/>
    </location>
</feature>
<comment type="subcellular location">
    <subcellularLocation>
        <location evidence="1">Membrane</location>
        <topology evidence="1">Multi-pass membrane protein</topology>
    </subcellularLocation>
</comment>
<dbReference type="KEGG" id="lip:LI0954"/>
<proteinExistence type="inferred from homology"/>
<dbReference type="eggNOG" id="COG2386">
    <property type="taxonomic scope" value="Bacteria"/>
</dbReference>
<dbReference type="GO" id="GO:0016020">
    <property type="term" value="C:membrane"/>
    <property type="evidence" value="ECO:0007669"/>
    <property type="project" value="UniProtKB-SubCell"/>
</dbReference>
<keyword evidence="5 6" id="KW-0472">Membrane</keyword>
<dbReference type="RefSeq" id="WP_011527037.1">
    <property type="nucleotide sequence ID" value="NC_008011.1"/>
</dbReference>
<feature type="transmembrane region" description="Helical" evidence="6">
    <location>
        <begin position="163"/>
        <end position="184"/>
    </location>
</feature>
<name>Q1MPR9_LAWIP</name>
<keyword evidence="3 6" id="KW-0812">Transmembrane</keyword>
<feature type="transmembrane region" description="Helical" evidence="6">
    <location>
        <begin position="51"/>
        <end position="74"/>
    </location>
</feature>
<evidence type="ECO:0000256" key="3">
    <source>
        <dbReference type="ARBA" id="ARBA00022692"/>
    </source>
</evidence>
<evidence type="ECO:0000256" key="2">
    <source>
        <dbReference type="ARBA" id="ARBA00010544"/>
    </source>
</evidence>
<evidence type="ECO:0000256" key="1">
    <source>
        <dbReference type="ARBA" id="ARBA00004141"/>
    </source>
</evidence>
<evidence type="ECO:0000313" key="8">
    <source>
        <dbReference type="Proteomes" id="UP000002430"/>
    </source>
</evidence>
<evidence type="ECO:0000256" key="4">
    <source>
        <dbReference type="ARBA" id="ARBA00022989"/>
    </source>
</evidence>
<reference evidence="7 8" key="1">
    <citation type="submission" date="2005-11" db="EMBL/GenBank/DDBJ databases">
        <title>The complete genome sequence of Lawsonia intracellularis: the causative agent of proliferative enteropathy.</title>
        <authorList>
            <person name="Kaur K."/>
            <person name="Zhang Q."/>
            <person name="Beckler D."/>
            <person name="Munir S."/>
            <person name="Li L."/>
            <person name="Kinsley K."/>
            <person name="Herron L."/>
            <person name="Peterson A."/>
            <person name="May B."/>
            <person name="Singh S."/>
            <person name="Gebhart C."/>
            <person name="Kapur V."/>
        </authorList>
    </citation>
    <scope>NUCLEOTIDE SEQUENCE [LARGE SCALE GENOMIC DNA]</scope>
    <source>
        <strain evidence="7 8">PHE/MN1-00</strain>
    </source>
</reference>
<dbReference type="HOGENOM" id="CLU_079069_0_0_7"/>
<comment type="similarity">
    <text evidence="2">Belongs to the CcmB/CycW/HelB family.</text>
</comment>
<evidence type="ECO:0000256" key="6">
    <source>
        <dbReference type="SAM" id="Phobius"/>
    </source>
</evidence>
<dbReference type="Proteomes" id="UP000002430">
    <property type="component" value="Chromosome"/>
</dbReference>
<dbReference type="EMBL" id="AM180252">
    <property type="protein sequence ID" value="CAJ55008.1"/>
    <property type="molecule type" value="Genomic_DNA"/>
</dbReference>
<dbReference type="GO" id="GO:0017004">
    <property type="term" value="P:cytochrome complex assembly"/>
    <property type="evidence" value="ECO:0007669"/>
    <property type="project" value="InterPro"/>
</dbReference>
<evidence type="ECO:0000313" key="7">
    <source>
        <dbReference type="EMBL" id="CAJ55008.1"/>
    </source>
</evidence>